<feature type="repeat" description="PPR" evidence="3">
    <location>
        <begin position="37"/>
        <end position="71"/>
    </location>
</feature>
<dbReference type="GO" id="GO:0003729">
    <property type="term" value="F:mRNA binding"/>
    <property type="evidence" value="ECO:0007669"/>
    <property type="project" value="UniProtKB-ARBA"/>
</dbReference>
<keyword evidence="5" id="KW-1185">Reference proteome</keyword>
<evidence type="ECO:0000313" key="5">
    <source>
        <dbReference type="Proteomes" id="UP000236161"/>
    </source>
</evidence>
<dbReference type="InterPro" id="IPR046848">
    <property type="entry name" value="E_motif"/>
</dbReference>
<dbReference type="Proteomes" id="UP000236161">
    <property type="component" value="Unassembled WGS sequence"/>
</dbReference>
<sequence length="587" mass="64725">MILERFGILLQQCAKSKSQRLGASLHAFLFKVVSDHDVILCNHLINMYAKCSNLQDAHLLFDIMPDRNLVSWSSLISGYDQAGNPSMSLHIFSQMPLRPNEYVYASISSACGSLLALRQGKQVHAHSLKAGFDKISFVYNSLMSMYMKCGCIDDASSIFSSILNPNSISYNAMITGFAENLQLQKGLELFILLKRQGFHGDQFSYVAVIGICNAKEDLISGQVLHCQTIKLGLDKSAFVGNVILSMYAQCGSVCAVEKTFYSISDKDIITCNTYITACSSFGLHEKVLMVYKKMKNGYLVGPDDFTFASVFAACAELSLVKYGAQIHAHLIRLRLRLDVGVVNAIINMYAKCGSITYANHVFCCMSETNLVSWNTIIIALGYHGFGKMAVEVFEQMKTDGVKPDSVTYIGLLAACSHAGLVDEGKAFFDSMEKVYGMPPKVEHLSCLIDLLGRAGKLEEAEKYANKFPFGNDSIILGSLLSSCRLFGNLVIGERVSKKLLELQPSASSPFVLLSALYASNGRWDGVASAWKMLRGCRVKKELGYSLVVVNGVSVRFTMGEFSHARIEEILETLRSLNFEANWVLPLI</sequence>
<feature type="repeat" description="PPR" evidence="3">
    <location>
        <begin position="369"/>
        <end position="403"/>
    </location>
</feature>
<dbReference type="GO" id="GO:0003678">
    <property type="term" value="F:DNA helicase activity"/>
    <property type="evidence" value="ECO:0007669"/>
    <property type="project" value="UniProtKB-EC"/>
</dbReference>
<dbReference type="EC" id="3.6.4.12" evidence="4"/>
<feature type="repeat" description="PPR" evidence="3">
    <location>
        <begin position="166"/>
        <end position="200"/>
    </location>
</feature>
<dbReference type="NCBIfam" id="TIGR00756">
    <property type="entry name" value="PPR"/>
    <property type="match status" value="3"/>
</dbReference>
<dbReference type="AlphaFoldDB" id="A0A2I0ARB3"/>
<dbReference type="GO" id="GO:0016787">
    <property type="term" value="F:hydrolase activity"/>
    <property type="evidence" value="ECO:0007669"/>
    <property type="project" value="UniProtKB-KW"/>
</dbReference>
<protein>
    <submittedName>
        <fullName evidence="4">Pentatricopeptide repeat-containing protein</fullName>
        <ecNumber evidence="4">3.6.4.12</ecNumber>
    </submittedName>
</protein>
<dbReference type="PANTHER" id="PTHR47926:SF452">
    <property type="entry name" value="PENTATRICOPEPTIDE REPEAT-CONTAINING PROTEIN"/>
    <property type="match status" value="1"/>
</dbReference>
<dbReference type="InterPro" id="IPR002885">
    <property type="entry name" value="PPR_rpt"/>
</dbReference>
<feature type="repeat" description="PPR" evidence="3">
    <location>
        <begin position="404"/>
        <end position="438"/>
    </location>
</feature>
<proteinExistence type="inferred from homology"/>
<evidence type="ECO:0000313" key="4">
    <source>
        <dbReference type="EMBL" id="PKA58087.1"/>
    </source>
</evidence>
<evidence type="ECO:0000256" key="1">
    <source>
        <dbReference type="ARBA" id="ARBA00006643"/>
    </source>
</evidence>
<dbReference type="GO" id="GO:0009451">
    <property type="term" value="P:RNA modification"/>
    <property type="evidence" value="ECO:0007669"/>
    <property type="project" value="InterPro"/>
</dbReference>
<dbReference type="PANTHER" id="PTHR47926">
    <property type="entry name" value="PENTATRICOPEPTIDE REPEAT-CONTAINING PROTEIN"/>
    <property type="match status" value="1"/>
</dbReference>
<reference evidence="4 5" key="1">
    <citation type="journal article" date="2017" name="Nature">
        <title>The Apostasia genome and the evolution of orchids.</title>
        <authorList>
            <person name="Zhang G.Q."/>
            <person name="Liu K.W."/>
            <person name="Li Z."/>
            <person name="Lohaus R."/>
            <person name="Hsiao Y.Y."/>
            <person name="Niu S.C."/>
            <person name="Wang J.Y."/>
            <person name="Lin Y.C."/>
            <person name="Xu Q."/>
            <person name="Chen L.J."/>
            <person name="Yoshida K."/>
            <person name="Fujiwara S."/>
            <person name="Wang Z.W."/>
            <person name="Zhang Y.Q."/>
            <person name="Mitsuda N."/>
            <person name="Wang M."/>
            <person name="Liu G.H."/>
            <person name="Pecoraro L."/>
            <person name="Huang H.X."/>
            <person name="Xiao X.J."/>
            <person name="Lin M."/>
            <person name="Wu X.Y."/>
            <person name="Wu W.L."/>
            <person name="Chen Y.Y."/>
            <person name="Chang S.B."/>
            <person name="Sakamoto S."/>
            <person name="Ohme-Takagi M."/>
            <person name="Yagi M."/>
            <person name="Zeng S.J."/>
            <person name="Shen C.Y."/>
            <person name="Yeh C.M."/>
            <person name="Luo Y.B."/>
            <person name="Tsai W.C."/>
            <person name="Van de Peer Y."/>
            <person name="Liu Z.J."/>
        </authorList>
    </citation>
    <scope>NUCLEOTIDE SEQUENCE [LARGE SCALE GENOMIC DNA]</scope>
    <source>
        <strain evidence="5">cv. Shenzhen</strain>
        <tissue evidence="4">Stem</tissue>
    </source>
</reference>
<dbReference type="FunFam" id="1.25.40.10:FF:000690">
    <property type="entry name" value="Pentatricopeptide repeat-containing protein"/>
    <property type="match status" value="1"/>
</dbReference>
<dbReference type="Pfam" id="PF20431">
    <property type="entry name" value="E_motif"/>
    <property type="match status" value="1"/>
</dbReference>
<name>A0A2I0ARB3_9ASPA</name>
<dbReference type="EMBL" id="KZ451957">
    <property type="protein sequence ID" value="PKA58087.1"/>
    <property type="molecule type" value="Genomic_DNA"/>
</dbReference>
<dbReference type="Gene3D" id="1.25.40.10">
    <property type="entry name" value="Tetratricopeptide repeat domain"/>
    <property type="match status" value="5"/>
</dbReference>
<evidence type="ECO:0000256" key="3">
    <source>
        <dbReference type="PROSITE-ProRule" id="PRU00708"/>
    </source>
</evidence>
<dbReference type="Pfam" id="PF01535">
    <property type="entry name" value="PPR"/>
    <property type="match status" value="7"/>
</dbReference>
<gene>
    <name evidence="4" type="primary">PCMP-E76</name>
    <name evidence="4" type="ORF">AXF42_Ash019313</name>
</gene>
<dbReference type="Pfam" id="PF13041">
    <property type="entry name" value="PPR_2"/>
    <property type="match status" value="1"/>
</dbReference>
<dbReference type="InterPro" id="IPR046960">
    <property type="entry name" value="PPR_At4g14850-like_plant"/>
</dbReference>
<dbReference type="InterPro" id="IPR011990">
    <property type="entry name" value="TPR-like_helical_dom_sf"/>
</dbReference>
<keyword evidence="4" id="KW-0378">Hydrolase</keyword>
<organism evidence="4 5">
    <name type="scientific">Apostasia shenzhenica</name>
    <dbReference type="NCBI Taxonomy" id="1088818"/>
    <lineage>
        <taxon>Eukaryota</taxon>
        <taxon>Viridiplantae</taxon>
        <taxon>Streptophyta</taxon>
        <taxon>Embryophyta</taxon>
        <taxon>Tracheophyta</taxon>
        <taxon>Spermatophyta</taxon>
        <taxon>Magnoliopsida</taxon>
        <taxon>Liliopsida</taxon>
        <taxon>Asparagales</taxon>
        <taxon>Orchidaceae</taxon>
        <taxon>Apostasioideae</taxon>
        <taxon>Apostasia</taxon>
    </lineage>
</organism>
<keyword evidence="2" id="KW-0677">Repeat</keyword>
<dbReference type="OrthoDB" id="185373at2759"/>
<accession>A0A2I0ARB3</accession>
<evidence type="ECO:0000256" key="2">
    <source>
        <dbReference type="ARBA" id="ARBA00022737"/>
    </source>
</evidence>
<dbReference type="FunFam" id="1.25.40.10:FF:001103">
    <property type="entry name" value="Glycerol-3-phosphate dehydrogenase [NAD(+)]"/>
    <property type="match status" value="1"/>
</dbReference>
<comment type="similarity">
    <text evidence="1">Belongs to the PPR family. PCMP-H subfamily.</text>
</comment>
<dbReference type="PROSITE" id="PS51375">
    <property type="entry name" value="PPR"/>
    <property type="match status" value="4"/>
</dbReference>